<organism evidence="1">
    <name type="scientific">Pseudomonas syringae CC1417</name>
    <dbReference type="NCBI Taxonomy" id="1357272"/>
    <lineage>
        <taxon>Bacteria</taxon>
        <taxon>Pseudomonadati</taxon>
        <taxon>Pseudomonadota</taxon>
        <taxon>Gammaproteobacteria</taxon>
        <taxon>Pseudomonadales</taxon>
        <taxon>Pseudomonadaceae</taxon>
        <taxon>Pseudomonas</taxon>
        <taxon>Pseudomonas syringae</taxon>
    </lineage>
</organism>
<sequence length="46" mass="5494">MKNLDRDQKDPVKVMRRDDRRIEENYPSAFAPCAQPALPYTKRLLF</sequence>
<reference evidence="1" key="1">
    <citation type="journal article" date="2014" name="Genome Announc.">
        <title>Draft Genome Sequences of a Phylogenetically Diverse Suite of Pseudomonas syringae Strains from Multiple Source Populations.</title>
        <authorList>
            <person name="Baltrus D.A."/>
            <person name="Yourstone S."/>
            <person name="Lind A."/>
            <person name="Guilbaud C."/>
            <person name="Sands D.C."/>
            <person name="Jones C.D."/>
            <person name="Morris C.E."/>
            <person name="Dangl J.L."/>
        </authorList>
    </citation>
    <scope>NUCLEOTIDE SEQUENCE</scope>
    <source>
        <strain evidence="1">CC1417</strain>
    </source>
</reference>
<name>A0AAU8LFZ7_PSESX</name>
<accession>A0AAU8LFZ7</accession>
<protein>
    <submittedName>
        <fullName evidence="1">Uncharacterized protein</fullName>
    </submittedName>
</protein>
<reference evidence="1" key="2">
    <citation type="submission" date="2024-07" db="EMBL/GenBank/DDBJ databases">
        <title>A complete genome sequence for Pseudomonas syringae CC1417.</title>
        <authorList>
            <person name="Baltrus D.A."/>
        </authorList>
    </citation>
    <scope>NUCLEOTIDE SEQUENCE</scope>
    <source>
        <strain evidence="1">CC1417</strain>
    </source>
</reference>
<dbReference type="AlphaFoldDB" id="A0AAU8LFZ7"/>
<dbReference type="EMBL" id="CP159362">
    <property type="protein sequence ID" value="XCN67003.1"/>
    <property type="molecule type" value="Genomic_DNA"/>
</dbReference>
<gene>
    <name evidence="1" type="ORF">N011_21330</name>
</gene>
<dbReference type="RefSeq" id="WP_159372191.1">
    <property type="nucleotide sequence ID" value="NZ_CP159362.1"/>
</dbReference>
<proteinExistence type="predicted"/>
<evidence type="ECO:0000313" key="1">
    <source>
        <dbReference type="EMBL" id="XCN67003.1"/>
    </source>
</evidence>